<accession>A0AB73INE9</accession>
<keyword evidence="2" id="KW-0472">Membrane</keyword>
<gene>
    <name evidence="5" type="ORF">J2793_006930</name>
</gene>
<protein>
    <submittedName>
        <fullName evidence="5">NodT family efflux transporter outer membrane factor (OMF) lipoprotein</fullName>
    </submittedName>
</protein>
<keyword evidence="2" id="KW-1134">Transmembrane beta strand</keyword>
<evidence type="ECO:0000256" key="1">
    <source>
        <dbReference type="ARBA" id="ARBA00007613"/>
    </source>
</evidence>
<keyword evidence="3" id="KW-0175">Coiled coil</keyword>
<evidence type="ECO:0000256" key="4">
    <source>
        <dbReference type="SAM" id="MobiDB-lite"/>
    </source>
</evidence>
<name>A0AB73INE9_9BURK</name>
<keyword evidence="2" id="KW-0812">Transmembrane</keyword>
<dbReference type="NCBIfam" id="TIGR01845">
    <property type="entry name" value="outer_NodT"/>
    <property type="match status" value="1"/>
</dbReference>
<dbReference type="InterPro" id="IPR010131">
    <property type="entry name" value="MdtP/NodT-like"/>
</dbReference>
<keyword evidence="2" id="KW-0564">Palmitate</keyword>
<dbReference type="PANTHER" id="PTHR30203:SF33">
    <property type="entry name" value="BLR4455 PROTEIN"/>
    <property type="match status" value="1"/>
</dbReference>
<evidence type="ECO:0000256" key="3">
    <source>
        <dbReference type="SAM" id="Coils"/>
    </source>
</evidence>
<dbReference type="GO" id="GO:0015562">
    <property type="term" value="F:efflux transmembrane transporter activity"/>
    <property type="evidence" value="ECO:0007669"/>
    <property type="project" value="InterPro"/>
</dbReference>
<dbReference type="SUPFAM" id="SSF56954">
    <property type="entry name" value="Outer membrane efflux proteins (OEP)"/>
    <property type="match status" value="1"/>
</dbReference>
<organism evidence="5 6">
    <name type="scientific">Paraburkholderia caledonica</name>
    <dbReference type="NCBI Taxonomy" id="134536"/>
    <lineage>
        <taxon>Bacteria</taxon>
        <taxon>Pseudomonadati</taxon>
        <taxon>Pseudomonadota</taxon>
        <taxon>Betaproteobacteria</taxon>
        <taxon>Burkholderiales</taxon>
        <taxon>Burkholderiaceae</taxon>
        <taxon>Paraburkholderia</taxon>
    </lineage>
</organism>
<feature type="region of interest" description="Disordered" evidence="4">
    <location>
        <begin position="1"/>
        <end position="22"/>
    </location>
</feature>
<dbReference type="EMBL" id="JAURTK010000021">
    <property type="protein sequence ID" value="MDP9651455.1"/>
    <property type="molecule type" value="Genomic_DNA"/>
</dbReference>
<comment type="caution">
    <text evidence="5">The sequence shown here is derived from an EMBL/GenBank/DDBJ whole genome shotgun (WGS) entry which is preliminary data.</text>
</comment>
<dbReference type="Gene3D" id="1.20.1600.10">
    <property type="entry name" value="Outer membrane efflux proteins (OEP)"/>
    <property type="match status" value="1"/>
</dbReference>
<dbReference type="Proteomes" id="UP001229486">
    <property type="component" value="Unassembled WGS sequence"/>
</dbReference>
<comment type="subcellular location">
    <subcellularLocation>
        <location evidence="2">Cell membrane</location>
        <topology evidence="2">Lipid-anchor</topology>
    </subcellularLocation>
</comment>
<keyword evidence="2 5" id="KW-0449">Lipoprotein</keyword>
<evidence type="ECO:0000313" key="6">
    <source>
        <dbReference type="Proteomes" id="UP001229486"/>
    </source>
</evidence>
<dbReference type="InterPro" id="IPR003423">
    <property type="entry name" value="OMP_efflux"/>
</dbReference>
<dbReference type="AlphaFoldDB" id="A0AB73INE9"/>
<dbReference type="GO" id="GO:0005886">
    <property type="term" value="C:plasma membrane"/>
    <property type="evidence" value="ECO:0007669"/>
    <property type="project" value="UniProtKB-SubCell"/>
</dbReference>
<proteinExistence type="inferred from homology"/>
<evidence type="ECO:0000256" key="2">
    <source>
        <dbReference type="RuleBase" id="RU362097"/>
    </source>
</evidence>
<sequence length="455" mass="50026">MEDAHWRPAAYPHSEETSVIDDSSTVVQAVGPRDHHAQWWLLWNDAALNELEQRALLSNQSIVHAEASYRQARALVSEARSSLFPSASFVFDPSRDRVADYESSRARYTYYTVTDVHASVEARWELDLWGKARRSLEAATDSGQAEAAIGDAVKLSVTAELAQAYLYLRQSDLDLHALRTERQAYLRIVNMTRLSHHQGLVTDDEVLQTENALSEVETQIDREESARSREEHAIAALVGVAPEKFSIASVPDYRFACPDIAPILPSALLERRPDIVAAERRAAAANAEIGVAQSAYFPDVLLGAGIGGEGATLLSILSAPARVWSLGPSLAMSLFDAGRNRARVQGAHADYDAAAASYRATVINALQEVEDGLAQQREGDRVADSLRQVFQRSKQLNLDQKAQRRVGIATDLSVVQSDIIVLNAQRRWQAATASAALYRVVLVRDIGGGWEGFER</sequence>
<reference evidence="5" key="1">
    <citation type="submission" date="2023-07" db="EMBL/GenBank/DDBJ databases">
        <title>Sorghum-associated microbial communities from plants grown in Nebraska, USA.</title>
        <authorList>
            <person name="Schachtman D."/>
        </authorList>
    </citation>
    <scope>NUCLEOTIDE SEQUENCE</scope>
    <source>
        <strain evidence="5">DS1061</strain>
    </source>
</reference>
<dbReference type="Gene3D" id="2.20.200.10">
    <property type="entry name" value="Outer membrane efflux proteins (OEP)"/>
    <property type="match status" value="1"/>
</dbReference>
<dbReference type="PANTHER" id="PTHR30203">
    <property type="entry name" value="OUTER MEMBRANE CATION EFFLUX PROTEIN"/>
    <property type="match status" value="1"/>
</dbReference>
<comment type="similarity">
    <text evidence="1 2">Belongs to the outer membrane factor (OMF) (TC 1.B.17) family.</text>
</comment>
<dbReference type="Pfam" id="PF02321">
    <property type="entry name" value="OEP"/>
    <property type="match status" value="2"/>
</dbReference>
<feature type="coiled-coil region" evidence="3">
    <location>
        <begin position="206"/>
        <end position="233"/>
    </location>
</feature>
<evidence type="ECO:0000313" key="5">
    <source>
        <dbReference type="EMBL" id="MDP9651455.1"/>
    </source>
</evidence>